<comment type="caution">
    <text evidence="2">The sequence shown here is derived from an EMBL/GenBank/DDBJ whole genome shotgun (WGS) entry which is preliminary data.</text>
</comment>
<keyword evidence="3" id="KW-1185">Reference proteome</keyword>
<dbReference type="InterPro" id="IPR001387">
    <property type="entry name" value="Cro/C1-type_HTH"/>
</dbReference>
<reference evidence="2 3" key="1">
    <citation type="submission" date="2023-07" db="EMBL/GenBank/DDBJ databases">
        <title>Genomic Encyclopedia of Type Strains, Phase IV (KMG-IV): sequencing the most valuable type-strain genomes for metagenomic binning, comparative biology and taxonomic classification.</title>
        <authorList>
            <person name="Goeker M."/>
        </authorList>
    </citation>
    <scope>NUCLEOTIDE SEQUENCE [LARGE SCALE GENOMIC DNA]</scope>
    <source>
        <strain evidence="2 3">DSM 1277</strain>
    </source>
</reference>
<evidence type="ECO:0000313" key="3">
    <source>
        <dbReference type="Proteomes" id="UP001238467"/>
    </source>
</evidence>
<dbReference type="PROSITE" id="PS50943">
    <property type="entry name" value="HTH_CROC1"/>
    <property type="match status" value="1"/>
</dbReference>
<proteinExistence type="predicted"/>
<dbReference type="InterPro" id="IPR010982">
    <property type="entry name" value="Lambda_DNA-bd_dom_sf"/>
</dbReference>
<dbReference type="Proteomes" id="UP001238467">
    <property type="component" value="Unassembled WGS sequence"/>
</dbReference>
<dbReference type="SUPFAM" id="SSF47413">
    <property type="entry name" value="lambda repressor-like DNA-binding domains"/>
    <property type="match status" value="1"/>
</dbReference>
<accession>A0ABU0DMT6</accession>
<sequence length="114" mass="13249">MLRMVQRDTIHAGKTPPRLHYIREWAEKRGMTQADVARKTGADKGLVSRWFNEGVVPGERYLSALVEAFHLDEPVALFRHPDEDWLARFFADRSEDERGRMITALEAAFPRRRA</sequence>
<dbReference type="EMBL" id="JAUSUH010000012">
    <property type="protein sequence ID" value="MDQ0349761.1"/>
    <property type="molecule type" value="Genomic_DNA"/>
</dbReference>
<dbReference type="SMART" id="SM00530">
    <property type="entry name" value="HTH_XRE"/>
    <property type="match status" value="1"/>
</dbReference>
<organism evidence="2 3">
    <name type="scientific">Ancylobacter vacuolatus</name>
    <dbReference type="NCBI Taxonomy" id="223389"/>
    <lineage>
        <taxon>Bacteria</taxon>
        <taxon>Pseudomonadati</taxon>
        <taxon>Pseudomonadota</taxon>
        <taxon>Alphaproteobacteria</taxon>
        <taxon>Hyphomicrobiales</taxon>
        <taxon>Xanthobacteraceae</taxon>
        <taxon>Ancylobacter</taxon>
    </lineage>
</organism>
<gene>
    <name evidence="2" type="ORF">J2S76_004212</name>
</gene>
<dbReference type="Pfam" id="PF01381">
    <property type="entry name" value="HTH_3"/>
    <property type="match status" value="1"/>
</dbReference>
<name>A0ABU0DMT6_9HYPH</name>
<feature type="domain" description="HTH cro/C1-type" evidence="1">
    <location>
        <begin position="22"/>
        <end position="77"/>
    </location>
</feature>
<evidence type="ECO:0000259" key="1">
    <source>
        <dbReference type="PROSITE" id="PS50943"/>
    </source>
</evidence>
<dbReference type="CDD" id="cd00093">
    <property type="entry name" value="HTH_XRE"/>
    <property type="match status" value="1"/>
</dbReference>
<dbReference type="Gene3D" id="1.10.260.40">
    <property type="entry name" value="lambda repressor-like DNA-binding domains"/>
    <property type="match status" value="1"/>
</dbReference>
<evidence type="ECO:0000313" key="2">
    <source>
        <dbReference type="EMBL" id="MDQ0349761.1"/>
    </source>
</evidence>
<protein>
    <submittedName>
        <fullName evidence="2">Transcriptional regulator with XRE-family HTH domain</fullName>
    </submittedName>
</protein>